<accession>A0A8H7RNJ1</accession>
<name>A0A8H7RNJ1_9FUNG</name>
<protein>
    <submittedName>
        <fullName evidence="1">Uncharacterized protein</fullName>
    </submittedName>
</protein>
<dbReference type="EMBL" id="JAEPRB010000651">
    <property type="protein sequence ID" value="KAG2213768.1"/>
    <property type="molecule type" value="Genomic_DNA"/>
</dbReference>
<dbReference type="OrthoDB" id="2239577at2759"/>
<proteinExistence type="predicted"/>
<dbReference type="Proteomes" id="UP000646827">
    <property type="component" value="Unassembled WGS sequence"/>
</dbReference>
<sequence>MTGENTRSTHNSTSLEASKCKITKFLSEPKKFTGSMTKRNPLSWFRHVDHIRRGLNLGDEEAILVATSHFSGHAKLWWDTIESEVKT</sequence>
<organism evidence="1 2">
    <name type="scientific">Circinella minor</name>
    <dbReference type="NCBI Taxonomy" id="1195481"/>
    <lineage>
        <taxon>Eukaryota</taxon>
        <taxon>Fungi</taxon>
        <taxon>Fungi incertae sedis</taxon>
        <taxon>Mucoromycota</taxon>
        <taxon>Mucoromycotina</taxon>
        <taxon>Mucoromycetes</taxon>
        <taxon>Mucorales</taxon>
        <taxon>Lichtheimiaceae</taxon>
        <taxon>Circinella</taxon>
    </lineage>
</organism>
<reference evidence="1 2" key="1">
    <citation type="submission" date="2020-12" db="EMBL/GenBank/DDBJ databases">
        <title>Metabolic potential, ecology and presence of endohyphal bacteria is reflected in genomic diversity of Mucoromycotina.</title>
        <authorList>
            <person name="Muszewska A."/>
            <person name="Okrasinska A."/>
            <person name="Steczkiewicz K."/>
            <person name="Drgas O."/>
            <person name="Orlowska M."/>
            <person name="Perlinska-Lenart U."/>
            <person name="Aleksandrzak-Piekarczyk T."/>
            <person name="Szatraj K."/>
            <person name="Zielenkiewicz U."/>
            <person name="Pilsyk S."/>
            <person name="Malc E."/>
            <person name="Mieczkowski P."/>
            <person name="Kruszewska J.S."/>
            <person name="Biernat P."/>
            <person name="Pawlowska J."/>
        </authorList>
    </citation>
    <scope>NUCLEOTIDE SEQUENCE [LARGE SCALE GENOMIC DNA]</scope>
    <source>
        <strain evidence="1 2">CBS 142.35</strain>
    </source>
</reference>
<comment type="caution">
    <text evidence="1">The sequence shown here is derived from an EMBL/GenBank/DDBJ whole genome shotgun (WGS) entry which is preliminary data.</text>
</comment>
<evidence type="ECO:0000313" key="1">
    <source>
        <dbReference type="EMBL" id="KAG2213768.1"/>
    </source>
</evidence>
<dbReference type="AlphaFoldDB" id="A0A8H7RNJ1"/>
<evidence type="ECO:0000313" key="2">
    <source>
        <dbReference type="Proteomes" id="UP000646827"/>
    </source>
</evidence>
<gene>
    <name evidence="1" type="ORF">INT45_005202</name>
</gene>
<keyword evidence="2" id="KW-1185">Reference proteome</keyword>